<evidence type="ECO:0000313" key="2">
    <source>
        <dbReference type="EMBL" id="CAB1443175.1"/>
    </source>
</evidence>
<feature type="transmembrane region" description="Helical" evidence="1">
    <location>
        <begin position="6"/>
        <end position="23"/>
    </location>
</feature>
<organism evidence="2 3">
    <name type="scientific">Pleuronectes platessa</name>
    <name type="common">European plaice</name>
    <dbReference type="NCBI Taxonomy" id="8262"/>
    <lineage>
        <taxon>Eukaryota</taxon>
        <taxon>Metazoa</taxon>
        <taxon>Chordata</taxon>
        <taxon>Craniata</taxon>
        <taxon>Vertebrata</taxon>
        <taxon>Euteleostomi</taxon>
        <taxon>Actinopterygii</taxon>
        <taxon>Neopterygii</taxon>
        <taxon>Teleostei</taxon>
        <taxon>Neoteleostei</taxon>
        <taxon>Acanthomorphata</taxon>
        <taxon>Carangaria</taxon>
        <taxon>Pleuronectiformes</taxon>
        <taxon>Pleuronectoidei</taxon>
        <taxon>Pleuronectidae</taxon>
        <taxon>Pleuronectes</taxon>
    </lineage>
</organism>
<reference evidence="2" key="1">
    <citation type="submission" date="2020-03" db="EMBL/GenBank/DDBJ databases">
        <authorList>
            <person name="Weist P."/>
        </authorList>
    </citation>
    <scope>NUCLEOTIDE SEQUENCE</scope>
</reference>
<sequence length="67" mass="7202">MLLMLYHPAVASIIFYVGAGAAGRRLIRKDGSVVGVELGVPNTSIAIYQSIATVVWVDARLDKRQSS</sequence>
<dbReference type="Proteomes" id="UP001153269">
    <property type="component" value="Unassembled WGS sequence"/>
</dbReference>
<protein>
    <submittedName>
        <fullName evidence="2">Uncharacterized protein</fullName>
    </submittedName>
</protein>
<evidence type="ECO:0000256" key="1">
    <source>
        <dbReference type="SAM" id="Phobius"/>
    </source>
</evidence>
<name>A0A9N7V542_PLEPL</name>
<comment type="caution">
    <text evidence="2">The sequence shown here is derived from an EMBL/GenBank/DDBJ whole genome shotgun (WGS) entry which is preliminary data.</text>
</comment>
<accession>A0A9N7V542</accession>
<dbReference type="AlphaFoldDB" id="A0A9N7V542"/>
<dbReference type="EMBL" id="CADEAL010003013">
    <property type="protein sequence ID" value="CAB1443175.1"/>
    <property type="molecule type" value="Genomic_DNA"/>
</dbReference>
<evidence type="ECO:0000313" key="3">
    <source>
        <dbReference type="Proteomes" id="UP001153269"/>
    </source>
</evidence>
<keyword evidence="3" id="KW-1185">Reference proteome</keyword>
<keyword evidence="1" id="KW-0472">Membrane</keyword>
<proteinExistence type="predicted"/>
<gene>
    <name evidence="2" type="ORF">PLEPLA_LOCUS30890</name>
</gene>
<keyword evidence="1" id="KW-1133">Transmembrane helix</keyword>
<keyword evidence="1" id="KW-0812">Transmembrane</keyword>